<keyword evidence="3" id="KW-1185">Reference proteome</keyword>
<sequence length="93" mass="10848">MKQICSGSIIRAQFAYEHLLTVTGRHDISFEKFKDYIVTHNTNLIKIYSRRNQGTYIIMSTPEQYGDLVIKKNESFDDILTFVTHDNNTALFK</sequence>
<organism evidence="1 3">
    <name type="scientific">Didymodactylos carnosus</name>
    <dbReference type="NCBI Taxonomy" id="1234261"/>
    <lineage>
        <taxon>Eukaryota</taxon>
        <taxon>Metazoa</taxon>
        <taxon>Spiralia</taxon>
        <taxon>Gnathifera</taxon>
        <taxon>Rotifera</taxon>
        <taxon>Eurotatoria</taxon>
        <taxon>Bdelloidea</taxon>
        <taxon>Philodinida</taxon>
        <taxon>Philodinidae</taxon>
        <taxon>Didymodactylos</taxon>
    </lineage>
</organism>
<dbReference type="Proteomes" id="UP000681722">
    <property type="component" value="Unassembled WGS sequence"/>
</dbReference>
<evidence type="ECO:0000313" key="2">
    <source>
        <dbReference type="EMBL" id="CAF3990395.1"/>
    </source>
</evidence>
<dbReference type="EMBL" id="CAJNOQ010009531">
    <property type="protein sequence ID" value="CAF1227530.1"/>
    <property type="molecule type" value="Genomic_DNA"/>
</dbReference>
<protein>
    <submittedName>
        <fullName evidence="1">Uncharacterized protein</fullName>
    </submittedName>
</protein>
<comment type="caution">
    <text evidence="1">The sequence shown here is derived from an EMBL/GenBank/DDBJ whole genome shotgun (WGS) entry which is preliminary data.</text>
</comment>
<dbReference type="AlphaFoldDB" id="A0A814YDX3"/>
<accession>A0A814YDX3</accession>
<dbReference type="Proteomes" id="UP000663829">
    <property type="component" value="Unassembled WGS sequence"/>
</dbReference>
<name>A0A814YDX3_9BILA</name>
<dbReference type="EMBL" id="CAJOBC010009536">
    <property type="protein sequence ID" value="CAF3990395.1"/>
    <property type="molecule type" value="Genomic_DNA"/>
</dbReference>
<reference evidence="1" key="1">
    <citation type="submission" date="2021-02" db="EMBL/GenBank/DDBJ databases">
        <authorList>
            <person name="Nowell W R."/>
        </authorList>
    </citation>
    <scope>NUCLEOTIDE SEQUENCE</scope>
</reference>
<evidence type="ECO:0000313" key="1">
    <source>
        <dbReference type="EMBL" id="CAF1227530.1"/>
    </source>
</evidence>
<evidence type="ECO:0000313" key="3">
    <source>
        <dbReference type="Proteomes" id="UP000663829"/>
    </source>
</evidence>
<gene>
    <name evidence="1" type="ORF">GPM918_LOCUS25004</name>
    <name evidence="2" type="ORF">SRO942_LOCUS25010</name>
</gene>
<proteinExistence type="predicted"/>